<dbReference type="AlphaFoldDB" id="A0A4R0XM80"/>
<evidence type="ECO:0000313" key="1">
    <source>
        <dbReference type="EMBL" id="TCG09260.1"/>
    </source>
</evidence>
<dbReference type="Proteomes" id="UP000294200">
    <property type="component" value="Unassembled WGS sequence"/>
</dbReference>
<comment type="caution">
    <text evidence="1">The sequence shown here is derived from an EMBL/GenBank/DDBJ whole genome shotgun (WGS) entry which is preliminary data.</text>
</comment>
<name>A0A4R0XM80_9BURK</name>
<organism evidence="1 2">
    <name type="scientific">Paraburkholderia steynii</name>
    <dbReference type="NCBI Taxonomy" id="1245441"/>
    <lineage>
        <taxon>Bacteria</taxon>
        <taxon>Pseudomonadati</taxon>
        <taxon>Pseudomonadota</taxon>
        <taxon>Betaproteobacteria</taxon>
        <taxon>Burkholderiales</taxon>
        <taxon>Burkholderiaceae</taxon>
        <taxon>Paraburkholderia</taxon>
    </lineage>
</organism>
<evidence type="ECO:0000313" key="2">
    <source>
        <dbReference type="Proteomes" id="UP000294200"/>
    </source>
</evidence>
<dbReference type="EMBL" id="MWML01000014">
    <property type="protein sequence ID" value="TCG09260.1"/>
    <property type="molecule type" value="Genomic_DNA"/>
</dbReference>
<accession>A0A4R0XM80</accession>
<sequence>MNAAPTGMEKTMTQPLLGILPSLDSLFESFQFQIDTPEHHVLLTGLPGTVRSGSFLFARPGPDVREPVAARCTNGIIGGFRAIRSAHWMKQGLLPVYAYDLPHIVSFFAALIPYAEHERFESKGRVGQ</sequence>
<reference evidence="1 2" key="1">
    <citation type="submission" date="2017-02" db="EMBL/GenBank/DDBJ databases">
        <title>Paraburkholderia sophoroidis sp. nov. and Paraburkholderia steynii sp. nov. rhizobial symbionts of the fynbos legume Hypocalyptus sophoroides.</title>
        <authorList>
            <person name="Steenkamp E.T."/>
            <person name="Beukes C.W."/>
            <person name="Van Zyl E."/>
            <person name="Avontuur J."/>
            <person name="Chan W.Y."/>
            <person name="Hassen A."/>
            <person name="Palmer M."/>
            <person name="Mthombeni L."/>
            <person name="Phalane F."/>
            <person name="Sereme K."/>
            <person name="Venter S.N."/>
        </authorList>
    </citation>
    <scope>NUCLEOTIDE SEQUENCE [LARGE SCALE GENOMIC DNA]</scope>
    <source>
        <strain evidence="1 2">HC1.1ba</strain>
    </source>
</reference>
<proteinExistence type="predicted"/>
<gene>
    <name evidence="1" type="ORF">BZM27_06335</name>
</gene>
<keyword evidence="2" id="KW-1185">Reference proteome</keyword>
<protein>
    <submittedName>
        <fullName evidence="1">Uncharacterized protein</fullName>
    </submittedName>
</protein>